<dbReference type="AlphaFoldDB" id="A0A1B2HHZ8"/>
<feature type="compositionally biased region" description="Low complexity" evidence="1">
    <location>
        <begin position="164"/>
        <end position="178"/>
    </location>
</feature>
<dbReference type="KEGG" id="led:BBK82_15920"/>
<organism evidence="2 3">
    <name type="scientific">Lentzea guizhouensis</name>
    <dbReference type="NCBI Taxonomy" id="1586287"/>
    <lineage>
        <taxon>Bacteria</taxon>
        <taxon>Bacillati</taxon>
        <taxon>Actinomycetota</taxon>
        <taxon>Actinomycetes</taxon>
        <taxon>Pseudonocardiales</taxon>
        <taxon>Pseudonocardiaceae</taxon>
        <taxon>Lentzea</taxon>
    </lineage>
</organism>
<evidence type="ECO:0000313" key="3">
    <source>
        <dbReference type="Proteomes" id="UP000093053"/>
    </source>
</evidence>
<evidence type="ECO:0000313" key="2">
    <source>
        <dbReference type="EMBL" id="ANZ37327.1"/>
    </source>
</evidence>
<protein>
    <submittedName>
        <fullName evidence="2">Uncharacterized protein</fullName>
    </submittedName>
</protein>
<sequence>MHVVDLDGDVPLDAGRGERAVDLVARAPVGVEVDERLTPQLRQLDAFPAGERTFRRTREHQRLTGQGGHPQVVGHPGLARHEREVEPARADLLDQLGVAGLAHPDLDTGVQLVEPRQHGRQVHHVQALQAADRQRAPEQALHGGHGVTRGLDAAQRAPGLRQEGPPGLGQLDLAGGAQEQRRAELDLQRADRRGEAGLGDVHPLGGAGEVALLGDREEVLELPEFHDSSPAVLNEITSLRWTA</sequence>
<keyword evidence="3" id="KW-1185">Reference proteome</keyword>
<dbReference type="STRING" id="1586287.BBK82_15920"/>
<reference evidence="2 3" key="1">
    <citation type="submission" date="2016-07" db="EMBL/GenBank/DDBJ databases">
        <title>Complete genome sequence of the Lentzea guizhouensis DHS C013.</title>
        <authorList>
            <person name="Cao C."/>
        </authorList>
    </citation>
    <scope>NUCLEOTIDE SEQUENCE [LARGE SCALE GENOMIC DNA]</scope>
    <source>
        <strain evidence="2 3">DHS C013</strain>
    </source>
</reference>
<proteinExistence type="predicted"/>
<evidence type="ECO:0000256" key="1">
    <source>
        <dbReference type="SAM" id="MobiDB-lite"/>
    </source>
</evidence>
<name>A0A1B2HHZ8_9PSEU</name>
<dbReference type="EMBL" id="CP016793">
    <property type="protein sequence ID" value="ANZ37327.1"/>
    <property type="molecule type" value="Genomic_DNA"/>
</dbReference>
<feature type="region of interest" description="Disordered" evidence="1">
    <location>
        <begin position="129"/>
        <end position="185"/>
    </location>
</feature>
<gene>
    <name evidence="2" type="ORF">BBK82_15920</name>
</gene>
<accession>A0A1B2HHZ8</accession>
<dbReference type="Proteomes" id="UP000093053">
    <property type="component" value="Chromosome"/>
</dbReference>